<evidence type="ECO:0000256" key="1">
    <source>
        <dbReference type="SAM" id="MobiDB-lite"/>
    </source>
</evidence>
<dbReference type="STRING" id="561184.SAMN05216376_111124"/>
<evidence type="ECO:0000313" key="3">
    <source>
        <dbReference type="Proteomes" id="UP000030960"/>
    </source>
</evidence>
<protein>
    <submittedName>
        <fullName evidence="2">Uncharacterized protein</fullName>
    </submittedName>
</protein>
<proteinExistence type="predicted"/>
<sequence length="196" mass="20997">MTIDIATSSVVSQACRIMEIGPVASFADGSPQALALAEQYPEARDLVLQSHDWSAARVVAALAPVTVAGLAADPDLAYSYQLPADCLKLWKVHGTGAFRVDGRVIRSETAETLTIRYARQIEREADLGPDLRLAVAQQLAHLLAPVFVGSRTKRDSIEAGLERVLSVARVNDAHSASAHQLDGDAPDTSWVSEALR</sequence>
<evidence type="ECO:0000313" key="2">
    <source>
        <dbReference type="EMBL" id="KHQ50279.1"/>
    </source>
</evidence>
<organism evidence="2 3">
    <name type="scientific">Mameliella alba</name>
    <dbReference type="NCBI Taxonomy" id="561184"/>
    <lineage>
        <taxon>Bacteria</taxon>
        <taxon>Pseudomonadati</taxon>
        <taxon>Pseudomonadota</taxon>
        <taxon>Alphaproteobacteria</taxon>
        <taxon>Rhodobacterales</taxon>
        <taxon>Roseobacteraceae</taxon>
        <taxon>Mameliella</taxon>
    </lineage>
</organism>
<dbReference type="AlphaFoldDB" id="A0A0B3SI63"/>
<name>A0A0B3SI63_9RHOB</name>
<dbReference type="RefSeq" id="WP_052244852.1">
    <property type="nucleotide sequence ID" value="NZ_JSUQ01000028.1"/>
</dbReference>
<accession>A0A0B3SI63</accession>
<gene>
    <name evidence="2" type="ORF">OA50_05127</name>
</gene>
<dbReference type="EMBL" id="JSUQ01000028">
    <property type="protein sequence ID" value="KHQ50279.1"/>
    <property type="molecule type" value="Genomic_DNA"/>
</dbReference>
<dbReference type="OrthoDB" id="7860263at2"/>
<dbReference type="Proteomes" id="UP000030960">
    <property type="component" value="Unassembled WGS sequence"/>
</dbReference>
<feature type="region of interest" description="Disordered" evidence="1">
    <location>
        <begin position="176"/>
        <end position="196"/>
    </location>
</feature>
<reference evidence="2 3" key="1">
    <citation type="submission" date="2014-10" db="EMBL/GenBank/DDBJ databases">
        <title>Genome sequence of Ponticoccus sp. strain UMTAT08 isolated from clonal culture of toxic dinoflagellate Alexandrium tamiyavanichii.</title>
        <authorList>
            <person name="Gan H.Y."/>
            <person name="Muhd D.-D."/>
            <person name="Mohd Noor M.E."/>
            <person name="Yeong Y.S."/>
            <person name="Usup G."/>
        </authorList>
    </citation>
    <scope>NUCLEOTIDE SEQUENCE [LARGE SCALE GENOMIC DNA]</scope>
    <source>
        <strain evidence="2 3">UMTAT08</strain>
    </source>
</reference>
<keyword evidence="3" id="KW-1185">Reference proteome</keyword>
<comment type="caution">
    <text evidence="2">The sequence shown here is derived from an EMBL/GenBank/DDBJ whole genome shotgun (WGS) entry which is preliminary data.</text>
</comment>